<dbReference type="EMBL" id="ODYU01009467">
    <property type="protein sequence ID" value="SOQ53927.1"/>
    <property type="molecule type" value="Genomic_DNA"/>
</dbReference>
<accession>A0A2H1WLN6</accession>
<feature type="signal peptide" evidence="1">
    <location>
        <begin position="1"/>
        <end position="18"/>
    </location>
</feature>
<keyword evidence="1" id="KW-0732">Signal</keyword>
<dbReference type="AlphaFoldDB" id="A0A2H1WLN6"/>
<gene>
    <name evidence="2" type="ORF">SFRICE_008441</name>
</gene>
<evidence type="ECO:0000313" key="2">
    <source>
        <dbReference type="EMBL" id="SOQ53927.1"/>
    </source>
</evidence>
<proteinExistence type="predicted"/>
<dbReference type="Gene3D" id="1.20.120.20">
    <property type="entry name" value="Apolipoprotein"/>
    <property type="match status" value="1"/>
</dbReference>
<protein>
    <submittedName>
        <fullName evidence="2">SFRICE_008441</fullName>
    </submittedName>
</protein>
<organism evidence="2">
    <name type="scientific">Spodoptera frugiperda</name>
    <name type="common">Fall armyworm</name>
    <dbReference type="NCBI Taxonomy" id="7108"/>
    <lineage>
        <taxon>Eukaryota</taxon>
        <taxon>Metazoa</taxon>
        <taxon>Ecdysozoa</taxon>
        <taxon>Arthropoda</taxon>
        <taxon>Hexapoda</taxon>
        <taxon>Insecta</taxon>
        <taxon>Pterygota</taxon>
        <taxon>Neoptera</taxon>
        <taxon>Endopterygota</taxon>
        <taxon>Lepidoptera</taxon>
        <taxon>Glossata</taxon>
        <taxon>Ditrysia</taxon>
        <taxon>Noctuoidea</taxon>
        <taxon>Noctuidae</taxon>
        <taxon>Amphipyrinae</taxon>
        <taxon>Spodoptera</taxon>
    </lineage>
</organism>
<reference evidence="2" key="1">
    <citation type="submission" date="2016-07" db="EMBL/GenBank/DDBJ databases">
        <authorList>
            <person name="Bretaudeau A."/>
        </authorList>
    </citation>
    <scope>NUCLEOTIDE SEQUENCE</scope>
    <source>
        <strain evidence="2">Rice</strain>
        <tissue evidence="2">Whole body</tissue>
    </source>
</reference>
<feature type="chain" id="PRO_5013816583" evidence="1">
    <location>
        <begin position="19"/>
        <end position="264"/>
    </location>
</feature>
<name>A0A2H1WLN6_SPOFR</name>
<sequence>MKSLTLLCVLAVVCSALAAPEVEGIEQLKRDVNLVADTSKLIEELVANLRKSGQEAIDSVATFNEGIKNEALAIRDKIVADVQKFRNRVTEAVENVMKRISNTNVAVKECVDSHRSAAASVFNETLASTLVCVDERIADVSKEISHLMTIAKDAVAAGNLAMEDMRECTTNNTNLLTVGTCLAKVALKIELKSVGFLGQSAMTVGRINIGISSLPAALDVCAGMRLIQTGIQTGKIIVEIGSCSATGIFNALTGKPITSTLSVF</sequence>
<evidence type="ECO:0000256" key="1">
    <source>
        <dbReference type="SAM" id="SignalP"/>
    </source>
</evidence>